<accession>A0A2K3QP30</accession>
<proteinExistence type="predicted"/>
<evidence type="ECO:0000256" key="1">
    <source>
        <dbReference type="SAM" id="MobiDB-lite"/>
    </source>
</evidence>
<keyword evidence="3" id="KW-1185">Reference proteome</keyword>
<dbReference type="Proteomes" id="UP000236621">
    <property type="component" value="Unassembled WGS sequence"/>
</dbReference>
<dbReference type="EMBL" id="NRSZ01000131">
    <property type="protein sequence ID" value="PNY29277.1"/>
    <property type="molecule type" value="Genomic_DNA"/>
</dbReference>
<feature type="region of interest" description="Disordered" evidence="1">
    <location>
        <begin position="133"/>
        <end position="196"/>
    </location>
</feature>
<reference evidence="2 3" key="1">
    <citation type="submission" date="2017-08" db="EMBL/GenBank/DDBJ databases">
        <title>Harnessing the power of phylogenomics to disentangle the directionality and signatures of interkingdom host jumping in the parasitic fungal genus Tolypocladium.</title>
        <authorList>
            <person name="Quandt C.A."/>
            <person name="Patterson W."/>
            <person name="Spatafora J.W."/>
        </authorList>
    </citation>
    <scope>NUCLEOTIDE SEQUENCE [LARGE SCALE GENOMIC DNA]</scope>
    <source>
        <strain evidence="2 3">CBS 113982</strain>
    </source>
</reference>
<comment type="caution">
    <text evidence="2">The sequence shown here is derived from an EMBL/GenBank/DDBJ whole genome shotgun (WGS) entry which is preliminary data.</text>
</comment>
<evidence type="ECO:0000313" key="2">
    <source>
        <dbReference type="EMBL" id="PNY29277.1"/>
    </source>
</evidence>
<dbReference type="AlphaFoldDB" id="A0A2K3QP30"/>
<organism evidence="2 3">
    <name type="scientific">Tolypocladium capitatum</name>
    <dbReference type="NCBI Taxonomy" id="45235"/>
    <lineage>
        <taxon>Eukaryota</taxon>
        <taxon>Fungi</taxon>
        <taxon>Dikarya</taxon>
        <taxon>Ascomycota</taxon>
        <taxon>Pezizomycotina</taxon>
        <taxon>Sordariomycetes</taxon>
        <taxon>Hypocreomycetidae</taxon>
        <taxon>Hypocreales</taxon>
        <taxon>Ophiocordycipitaceae</taxon>
        <taxon>Tolypocladium</taxon>
    </lineage>
</organism>
<name>A0A2K3QP30_9HYPO</name>
<evidence type="ECO:0000313" key="3">
    <source>
        <dbReference type="Proteomes" id="UP000236621"/>
    </source>
</evidence>
<sequence length="196" mass="21696">MYRCECENEKQYRCEAVNLQHLLGLEGKQNVGHTTERCLKLRAFAKAALSNCRRTTETRRLCRRSRECAAETRSVVVAWQPKPSPLGEDVRDHTRRLPRFVANALPLKVKSINTIEPRVAACIIVESMNKQAVNGRVRAPAPTREESTATAGPTADQLFSHSTSPQRHLASASSCITAQRAAQNGSPDDAQAHQPL</sequence>
<protein>
    <submittedName>
        <fullName evidence="2">Uncharacterized protein</fullName>
    </submittedName>
</protein>
<feature type="compositionally biased region" description="Polar residues" evidence="1">
    <location>
        <begin position="157"/>
        <end position="186"/>
    </location>
</feature>
<gene>
    <name evidence="2" type="ORF">TCAP_00803</name>
</gene>